<gene>
    <name evidence="4" type="ORF">IQ217_00630</name>
</gene>
<sequence length="334" mass="37326">MNQISPLRIFLLDDHPYSRIASADLLRLNNYQIIEGETTQGFSCGQVVEQVEKVAPDLVLMDVNLTYQNGIELCQAIKHSPAGQNIPVILTNAMDDPQCRLRSRASGADAYLLKPLERVELLNQVDLLIQKKKLTESVAQIEQVLFRLAAVIEERYAVGEASITCSQLVAGFGQFLGLEQGQIDDLVFAARLHDLGMIQVPDEIMLKQGPLNSTELDCVRDHVHVAATIFEPLAGRRAVGEIMRYHHERWDGSGYPDGLQGKEIPLLAQVFQIIDIFTALTNNRRYKQAVNTAHALEILQGEAQRGWRNPAMVEKFVNFINKNSTEGSLVQQLD</sequence>
<dbReference type="Proteomes" id="UP000658720">
    <property type="component" value="Unassembled WGS sequence"/>
</dbReference>
<dbReference type="RefSeq" id="WP_194018541.1">
    <property type="nucleotide sequence ID" value="NZ_JADEVV010000001.1"/>
</dbReference>
<dbReference type="InterPro" id="IPR052020">
    <property type="entry name" value="Cyclic_di-GMP/3'3'-cGAMP_PDE"/>
</dbReference>
<keyword evidence="5" id="KW-1185">Reference proteome</keyword>
<dbReference type="SUPFAM" id="SSF52172">
    <property type="entry name" value="CheY-like"/>
    <property type="match status" value="1"/>
</dbReference>
<dbReference type="PROSITE" id="PS51832">
    <property type="entry name" value="HD_GYP"/>
    <property type="match status" value="1"/>
</dbReference>
<feature type="domain" description="HD-GYP" evidence="3">
    <location>
        <begin position="137"/>
        <end position="332"/>
    </location>
</feature>
<dbReference type="SUPFAM" id="SSF109604">
    <property type="entry name" value="HD-domain/PDEase-like"/>
    <property type="match status" value="1"/>
</dbReference>
<keyword evidence="1" id="KW-0597">Phosphoprotein</keyword>
<organism evidence="4 5">
    <name type="scientific">Synechocystis salina LEGE 00031</name>
    <dbReference type="NCBI Taxonomy" id="1828736"/>
    <lineage>
        <taxon>Bacteria</taxon>
        <taxon>Bacillati</taxon>
        <taxon>Cyanobacteriota</taxon>
        <taxon>Cyanophyceae</taxon>
        <taxon>Synechococcales</taxon>
        <taxon>Merismopediaceae</taxon>
        <taxon>Synechocystis</taxon>
    </lineage>
</organism>
<name>A0ABR9VM27_9SYNC</name>
<evidence type="ECO:0000259" key="2">
    <source>
        <dbReference type="PROSITE" id="PS50110"/>
    </source>
</evidence>
<dbReference type="Gene3D" id="3.40.50.2300">
    <property type="match status" value="1"/>
</dbReference>
<dbReference type="Pfam" id="PF00072">
    <property type="entry name" value="Response_reg"/>
    <property type="match status" value="1"/>
</dbReference>
<protein>
    <submittedName>
        <fullName evidence="4">Two-component system response regulator</fullName>
    </submittedName>
</protein>
<dbReference type="InterPro" id="IPR037522">
    <property type="entry name" value="HD_GYP_dom"/>
</dbReference>
<dbReference type="InterPro" id="IPR003607">
    <property type="entry name" value="HD/PDEase_dom"/>
</dbReference>
<dbReference type="CDD" id="cd00077">
    <property type="entry name" value="HDc"/>
    <property type="match status" value="1"/>
</dbReference>
<feature type="modified residue" description="4-aspartylphosphate" evidence="1">
    <location>
        <position position="62"/>
    </location>
</feature>
<dbReference type="SMART" id="SM00448">
    <property type="entry name" value="REC"/>
    <property type="match status" value="1"/>
</dbReference>
<evidence type="ECO:0000313" key="4">
    <source>
        <dbReference type="EMBL" id="MBE9252382.1"/>
    </source>
</evidence>
<reference evidence="4 5" key="1">
    <citation type="submission" date="2020-10" db="EMBL/GenBank/DDBJ databases">
        <authorList>
            <person name="Castelo-Branco R."/>
            <person name="Eusebio N."/>
            <person name="Adriana R."/>
            <person name="Vieira A."/>
            <person name="Brugerolle De Fraissinette N."/>
            <person name="Rezende De Castro R."/>
            <person name="Schneider M.P."/>
            <person name="Vasconcelos V."/>
            <person name="Leao P.N."/>
        </authorList>
    </citation>
    <scope>NUCLEOTIDE SEQUENCE [LARGE SCALE GENOMIC DNA]</scope>
    <source>
        <strain evidence="4 5">LEGE 00031</strain>
    </source>
</reference>
<dbReference type="InterPro" id="IPR011006">
    <property type="entry name" value="CheY-like_superfamily"/>
</dbReference>
<feature type="domain" description="Response regulatory" evidence="2">
    <location>
        <begin position="8"/>
        <end position="129"/>
    </location>
</feature>
<dbReference type="PANTHER" id="PTHR45228:SF1">
    <property type="entry name" value="CYCLIC DI-GMP PHOSPHODIESTERASE TM_0186"/>
    <property type="match status" value="1"/>
</dbReference>
<proteinExistence type="predicted"/>
<dbReference type="Gene3D" id="1.10.3210.10">
    <property type="entry name" value="Hypothetical protein af1432"/>
    <property type="match status" value="1"/>
</dbReference>
<dbReference type="PANTHER" id="PTHR45228">
    <property type="entry name" value="CYCLIC DI-GMP PHOSPHODIESTERASE TM_0186-RELATED"/>
    <property type="match status" value="1"/>
</dbReference>
<evidence type="ECO:0000313" key="5">
    <source>
        <dbReference type="Proteomes" id="UP000658720"/>
    </source>
</evidence>
<dbReference type="PROSITE" id="PS50110">
    <property type="entry name" value="RESPONSE_REGULATORY"/>
    <property type="match status" value="1"/>
</dbReference>
<dbReference type="Pfam" id="PF13487">
    <property type="entry name" value="HD_5"/>
    <property type="match status" value="1"/>
</dbReference>
<dbReference type="EMBL" id="JADEVV010000001">
    <property type="protein sequence ID" value="MBE9252382.1"/>
    <property type="molecule type" value="Genomic_DNA"/>
</dbReference>
<evidence type="ECO:0000259" key="3">
    <source>
        <dbReference type="PROSITE" id="PS51832"/>
    </source>
</evidence>
<dbReference type="InterPro" id="IPR001789">
    <property type="entry name" value="Sig_transdc_resp-reg_receiver"/>
</dbReference>
<dbReference type="SMART" id="SM00471">
    <property type="entry name" value="HDc"/>
    <property type="match status" value="1"/>
</dbReference>
<accession>A0ABR9VM27</accession>
<comment type="caution">
    <text evidence="4">The sequence shown here is derived from an EMBL/GenBank/DDBJ whole genome shotgun (WGS) entry which is preliminary data.</text>
</comment>
<evidence type="ECO:0000256" key="1">
    <source>
        <dbReference type="PROSITE-ProRule" id="PRU00169"/>
    </source>
</evidence>